<keyword evidence="5 6" id="KW-0472">Membrane</keyword>
<dbReference type="GO" id="GO:0005886">
    <property type="term" value="C:plasma membrane"/>
    <property type="evidence" value="ECO:0007669"/>
    <property type="project" value="UniProtKB-SubCell"/>
</dbReference>
<evidence type="ECO:0000313" key="7">
    <source>
        <dbReference type="EMBL" id="XBO40246.1"/>
    </source>
</evidence>
<protein>
    <submittedName>
        <fullName evidence="7">Oligosaccharide flippase family protein</fullName>
    </submittedName>
</protein>
<feature type="transmembrane region" description="Helical" evidence="6">
    <location>
        <begin position="103"/>
        <end position="127"/>
    </location>
</feature>
<keyword evidence="3 6" id="KW-0812">Transmembrane</keyword>
<reference evidence="7" key="1">
    <citation type="submission" date="2024-05" db="EMBL/GenBank/DDBJ databases">
        <authorList>
            <person name="Kim S."/>
            <person name="Heo J."/>
            <person name="Choi H."/>
            <person name="Choi Y."/>
            <person name="Kwon S.-W."/>
            <person name="Kim Y."/>
        </authorList>
    </citation>
    <scope>NUCLEOTIDE SEQUENCE</scope>
    <source>
        <strain evidence="7">KACC 23698</strain>
    </source>
</reference>
<feature type="transmembrane region" description="Helical" evidence="6">
    <location>
        <begin position="69"/>
        <end position="91"/>
    </location>
</feature>
<dbReference type="InterPro" id="IPR050833">
    <property type="entry name" value="Poly_Biosynth_Transport"/>
</dbReference>
<dbReference type="PANTHER" id="PTHR30250">
    <property type="entry name" value="PST FAMILY PREDICTED COLANIC ACID TRANSPORTER"/>
    <property type="match status" value="1"/>
</dbReference>
<keyword evidence="4 6" id="KW-1133">Transmembrane helix</keyword>
<feature type="transmembrane region" description="Helical" evidence="6">
    <location>
        <begin position="387"/>
        <end position="408"/>
    </location>
</feature>
<evidence type="ECO:0000256" key="2">
    <source>
        <dbReference type="ARBA" id="ARBA00022475"/>
    </source>
</evidence>
<feature type="transmembrane region" description="Helical" evidence="6">
    <location>
        <begin position="322"/>
        <end position="345"/>
    </location>
</feature>
<evidence type="ECO:0000256" key="4">
    <source>
        <dbReference type="ARBA" id="ARBA00022989"/>
    </source>
</evidence>
<gene>
    <name evidence="7" type="ORF">ABEG18_05550</name>
</gene>
<evidence type="ECO:0000256" key="6">
    <source>
        <dbReference type="SAM" id="Phobius"/>
    </source>
</evidence>
<evidence type="ECO:0000256" key="1">
    <source>
        <dbReference type="ARBA" id="ARBA00004651"/>
    </source>
</evidence>
<name>A0AAU7JIM3_9HYPH</name>
<accession>A0AAU7JIM3</accession>
<feature type="transmembrane region" description="Helical" evidence="6">
    <location>
        <begin position="472"/>
        <end position="492"/>
    </location>
</feature>
<dbReference type="RefSeq" id="WP_406857101.1">
    <property type="nucleotide sequence ID" value="NZ_CP157484.1"/>
</dbReference>
<evidence type="ECO:0000256" key="3">
    <source>
        <dbReference type="ARBA" id="ARBA00022692"/>
    </source>
</evidence>
<feature type="transmembrane region" description="Helical" evidence="6">
    <location>
        <begin position="447"/>
        <end position="466"/>
    </location>
</feature>
<proteinExistence type="predicted"/>
<dbReference type="AlphaFoldDB" id="A0AAU7JIM3"/>
<evidence type="ECO:0000256" key="5">
    <source>
        <dbReference type="ARBA" id="ARBA00023136"/>
    </source>
</evidence>
<feature type="transmembrane region" description="Helical" evidence="6">
    <location>
        <begin position="199"/>
        <end position="220"/>
    </location>
</feature>
<dbReference type="EMBL" id="CP157484">
    <property type="protein sequence ID" value="XBO40246.1"/>
    <property type="molecule type" value="Genomic_DNA"/>
</dbReference>
<organism evidence="7">
    <name type="scientific">Alsobacter sp. KACC 23698</name>
    <dbReference type="NCBI Taxonomy" id="3149229"/>
    <lineage>
        <taxon>Bacteria</taxon>
        <taxon>Pseudomonadati</taxon>
        <taxon>Pseudomonadota</taxon>
        <taxon>Alphaproteobacteria</taxon>
        <taxon>Hyphomicrobiales</taxon>
        <taxon>Alsobacteraceae</taxon>
        <taxon>Alsobacter</taxon>
    </lineage>
</organism>
<feature type="transmembrane region" description="Helical" evidence="6">
    <location>
        <begin position="241"/>
        <end position="268"/>
    </location>
</feature>
<comment type="subcellular location">
    <subcellularLocation>
        <location evidence="1">Cell membrane</location>
        <topology evidence="1">Multi-pass membrane protein</topology>
    </subcellularLocation>
</comment>
<dbReference type="PANTHER" id="PTHR30250:SF11">
    <property type="entry name" value="O-ANTIGEN TRANSPORTER-RELATED"/>
    <property type="match status" value="1"/>
</dbReference>
<sequence>MLRAQGLSAARRLRVALTPKTAMSARLLSGGLFSLAGALVTRSFGFALSLLIVRLLGRERFGEFTMVQSTLGVLGTAAGMGLSATATKFIAEHRDQAPDRAGAVLGLVNASALTVGLLIGVLCYAGADLLAAHVLKRPELGSLLRVAALAIPITTLEGVQSASLAGLEAFRRLAQISVAAAAVSLPVYVLGVYSDGLRGAVQAQVAGAGIALTLSCWACRAECQKRGLRTNYGSMLAESRLIWLYSLPALGGGLTYLTVFWAANLILVQAPDGYLQLGTLRVVDQLRTMLVALPTVMLAPTFAIMANTVHQPAVLAKILEHSVASAGLIVFPAGLALTFCGPQLLAFLYGSDMAGSGVALACAMVVAGAQATGLGLGNVLSATGRMWLGFALNLFWGLLFLGLCLALIPSRGTSGFLIALAAAYLALNALAYASFLARNSYLRPGRVFIPLGGYIAAVAAGVGVVPHLEPRLALAAGAGAALLMAICLARLARKALTPA</sequence>
<feature type="transmembrane region" description="Helical" evidence="6">
    <location>
        <begin position="288"/>
        <end position="310"/>
    </location>
</feature>
<dbReference type="Pfam" id="PF01943">
    <property type="entry name" value="Polysacc_synt"/>
    <property type="match status" value="1"/>
</dbReference>
<dbReference type="InterPro" id="IPR002797">
    <property type="entry name" value="Polysacc_synth"/>
</dbReference>
<feature type="transmembrane region" description="Helical" evidence="6">
    <location>
        <begin position="414"/>
        <end position="435"/>
    </location>
</feature>
<feature type="transmembrane region" description="Helical" evidence="6">
    <location>
        <begin position="357"/>
        <end position="380"/>
    </location>
</feature>
<keyword evidence="2" id="KW-1003">Cell membrane</keyword>